<evidence type="ECO:0000256" key="3">
    <source>
        <dbReference type="ARBA" id="ARBA00022884"/>
    </source>
</evidence>
<dbReference type="PANTHER" id="PTHR13952">
    <property type="entry name" value="U1 SMALL NUCLEAR RIBONUCLEOPROTEIN 70 KD"/>
    <property type="match status" value="1"/>
</dbReference>
<evidence type="ECO:0000256" key="5">
    <source>
        <dbReference type="ARBA" id="ARBA00031739"/>
    </source>
</evidence>
<dbReference type="InterPro" id="IPR035979">
    <property type="entry name" value="RBD_domain_sf"/>
</dbReference>
<dbReference type="AlphaFoldDB" id="A0A3R7PTN4"/>
<evidence type="ECO:0000256" key="7">
    <source>
        <dbReference type="SAM" id="MobiDB-lite"/>
    </source>
</evidence>
<dbReference type="Gene3D" id="3.30.70.330">
    <property type="match status" value="1"/>
</dbReference>
<evidence type="ECO:0000313" key="10">
    <source>
        <dbReference type="Proteomes" id="UP000283509"/>
    </source>
</evidence>
<dbReference type="GO" id="GO:0017069">
    <property type="term" value="F:snRNA binding"/>
    <property type="evidence" value="ECO:0007669"/>
    <property type="project" value="TreeGrafter"/>
</dbReference>
<dbReference type="GO" id="GO:0000398">
    <property type="term" value="P:mRNA splicing, via spliceosome"/>
    <property type="evidence" value="ECO:0007669"/>
    <property type="project" value="TreeGrafter"/>
</dbReference>
<keyword evidence="4" id="KW-0539">Nucleus</keyword>
<dbReference type="SUPFAM" id="SSF54928">
    <property type="entry name" value="RNA-binding domain, RBD"/>
    <property type="match status" value="1"/>
</dbReference>
<gene>
    <name evidence="9" type="ORF">C7M84_004646</name>
</gene>
<dbReference type="InterPro" id="IPR051183">
    <property type="entry name" value="U1_U11-U12_snRNP_70-35kDa"/>
</dbReference>
<evidence type="ECO:0000313" key="9">
    <source>
        <dbReference type="EMBL" id="ROT76756.1"/>
    </source>
</evidence>
<organism evidence="9 10">
    <name type="scientific">Penaeus vannamei</name>
    <name type="common">Whiteleg shrimp</name>
    <name type="synonym">Litopenaeus vannamei</name>
    <dbReference type="NCBI Taxonomy" id="6689"/>
    <lineage>
        <taxon>Eukaryota</taxon>
        <taxon>Metazoa</taxon>
        <taxon>Ecdysozoa</taxon>
        <taxon>Arthropoda</taxon>
        <taxon>Crustacea</taxon>
        <taxon>Multicrustacea</taxon>
        <taxon>Malacostraca</taxon>
        <taxon>Eumalacostraca</taxon>
        <taxon>Eucarida</taxon>
        <taxon>Decapoda</taxon>
        <taxon>Dendrobranchiata</taxon>
        <taxon>Penaeoidea</taxon>
        <taxon>Penaeidae</taxon>
        <taxon>Penaeus</taxon>
    </lineage>
</organism>
<feature type="compositionally biased region" description="Polar residues" evidence="7">
    <location>
        <begin position="231"/>
        <end position="247"/>
    </location>
</feature>
<evidence type="ECO:0000256" key="2">
    <source>
        <dbReference type="ARBA" id="ARBA00021080"/>
    </source>
</evidence>
<evidence type="ECO:0000256" key="6">
    <source>
        <dbReference type="PROSITE-ProRule" id="PRU00176"/>
    </source>
</evidence>
<dbReference type="OrthoDB" id="6159137at2759"/>
<feature type="region of interest" description="Disordered" evidence="7">
    <location>
        <begin position="166"/>
        <end position="247"/>
    </location>
</feature>
<feature type="compositionally biased region" description="Basic and acidic residues" evidence="7">
    <location>
        <begin position="185"/>
        <end position="200"/>
    </location>
</feature>
<reference evidence="9 10" key="1">
    <citation type="submission" date="2018-04" db="EMBL/GenBank/DDBJ databases">
        <authorList>
            <person name="Zhang X."/>
            <person name="Yuan J."/>
            <person name="Li F."/>
            <person name="Xiang J."/>
        </authorList>
    </citation>
    <scope>NUCLEOTIDE SEQUENCE [LARGE SCALE GENOMIC DNA]</scope>
    <source>
        <tissue evidence="9">Muscle</tissue>
    </source>
</reference>
<protein>
    <recommendedName>
        <fullName evidence="2">U11/U12 small nuclear ribonucleoprotein 35 kDa protein</fullName>
    </recommendedName>
    <alternativeName>
        <fullName evidence="5">U1 snRNP-binding protein homolog</fullName>
    </alternativeName>
</protein>
<dbReference type="GO" id="GO:0003729">
    <property type="term" value="F:mRNA binding"/>
    <property type="evidence" value="ECO:0007669"/>
    <property type="project" value="TreeGrafter"/>
</dbReference>
<dbReference type="SMART" id="SM00360">
    <property type="entry name" value="RRM"/>
    <property type="match status" value="1"/>
</dbReference>
<name>A0A3R7PTN4_PENVA</name>
<dbReference type="FunFam" id="3.30.70.330:FF:000132">
    <property type="entry name" value="Small nuclear ribonucleoprotein U11/U12 subunit 35"/>
    <property type="match status" value="1"/>
</dbReference>
<keyword evidence="10" id="KW-1185">Reference proteome</keyword>
<feature type="domain" description="RRM" evidence="8">
    <location>
        <begin position="51"/>
        <end position="129"/>
    </location>
</feature>
<dbReference type="Pfam" id="PF00076">
    <property type="entry name" value="RRM_1"/>
    <property type="match status" value="1"/>
</dbReference>
<keyword evidence="9" id="KW-0687">Ribonucleoprotein</keyword>
<dbReference type="PANTHER" id="PTHR13952:SF6">
    <property type="entry name" value="U11_U12 SMALL NUCLEAR RIBONUCLEOPROTEIN 35 KDA PROTEIN"/>
    <property type="match status" value="1"/>
</dbReference>
<dbReference type="EMBL" id="QCYY01001612">
    <property type="protein sequence ID" value="ROT76756.1"/>
    <property type="molecule type" value="Genomic_DNA"/>
</dbReference>
<dbReference type="InterPro" id="IPR000504">
    <property type="entry name" value="RRM_dom"/>
</dbReference>
<proteinExistence type="predicted"/>
<reference evidence="9 10" key="2">
    <citation type="submission" date="2019-01" db="EMBL/GenBank/DDBJ databases">
        <title>The decoding of complex shrimp genome reveals the adaptation for benthos swimmer, frequently molting mechanism and breeding impact on genome.</title>
        <authorList>
            <person name="Sun Y."/>
            <person name="Gao Y."/>
            <person name="Yu Y."/>
        </authorList>
    </citation>
    <scope>NUCLEOTIDE SEQUENCE [LARGE SCALE GENOMIC DNA]</scope>
    <source>
        <tissue evidence="9">Muscle</tissue>
    </source>
</reference>
<dbReference type="STRING" id="6689.A0A3R7PTN4"/>
<evidence type="ECO:0000259" key="8">
    <source>
        <dbReference type="PROSITE" id="PS50102"/>
    </source>
</evidence>
<accession>A0A3R7PTN4</accession>
<dbReference type="GO" id="GO:0071011">
    <property type="term" value="C:precatalytic spliceosome"/>
    <property type="evidence" value="ECO:0007669"/>
    <property type="project" value="TreeGrafter"/>
</dbReference>
<evidence type="ECO:0000256" key="1">
    <source>
        <dbReference type="ARBA" id="ARBA00004123"/>
    </source>
</evidence>
<dbReference type="InterPro" id="IPR012677">
    <property type="entry name" value="Nucleotide-bd_a/b_plait_sf"/>
</dbReference>
<evidence type="ECO:0000256" key="4">
    <source>
        <dbReference type="ARBA" id="ARBA00023242"/>
    </source>
</evidence>
<comment type="subcellular location">
    <subcellularLocation>
        <location evidence="1">Nucleus</location>
    </subcellularLocation>
</comment>
<comment type="caution">
    <text evidence="9">The sequence shown here is derived from an EMBL/GenBank/DDBJ whole genome shotgun (WGS) entry which is preliminary data.</text>
</comment>
<keyword evidence="3 6" id="KW-0694">RNA-binding</keyword>
<dbReference type="Proteomes" id="UP000283509">
    <property type="component" value="Unassembled WGS sequence"/>
</dbReference>
<sequence>MPGDWKPIAREYDPLAAGSIDGTDTEPHDRAVWRAMHAHHTPPELSSNPDRTLFVGRLPQNLEEDQLRDRFSRFGVVESVHLVTDIVTGQSKGYGFVEFRRGRDAAEAQRECRGLEIEGHQVIVDWEVGRKMKGWIPRRLGGGWGGRKEAGQLRFGCVDRPWKKPIVINPQQNPTDTRGGYTARGNRDAERYTRNRDSFRGRRTNAPFRREEESRRRARPFYQRKDEGESRGTSNYRRSQNNADYHD</sequence>
<dbReference type="PROSITE" id="PS50102">
    <property type="entry name" value="RRM"/>
    <property type="match status" value="1"/>
</dbReference>